<dbReference type="InterPro" id="IPR009050">
    <property type="entry name" value="Globin-like_sf"/>
</dbReference>
<dbReference type="GO" id="GO:0020037">
    <property type="term" value="F:heme binding"/>
    <property type="evidence" value="ECO:0007669"/>
    <property type="project" value="InterPro"/>
</dbReference>
<comment type="caution">
    <text evidence="1">The sequence shown here is derived from an EMBL/GenBank/DDBJ whole genome shotgun (WGS) entry which is preliminary data.</text>
</comment>
<evidence type="ECO:0000313" key="1">
    <source>
        <dbReference type="EMBL" id="KPN64124.1"/>
    </source>
</evidence>
<keyword evidence="2" id="KW-1185">Reference proteome</keyword>
<gene>
    <name evidence="1" type="ORF">AKJ29_15835</name>
</gene>
<dbReference type="Gene3D" id="1.10.490.10">
    <property type="entry name" value="Globins"/>
    <property type="match status" value="1"/>
</dbReference>
<reference evidence="1 2" key="1">
    <citation type="submission" date="2015-09" db="EMBL/GenBank/DDBJ databases">
        <title>Draft genome sequence of Aliiroseovarius crassostreae CV919-312TSm, the causative agent of Roseovarius Oyster Disease (formerly Juvenile Oyster Disease).</title>
        <authorList>
            <person name="Kessner L."/>
            <person name="Spinard E."/>
            <person name="Nelson D."/>
        </authorList>
    </citation>
    <scope>NUCLEOTIDE SEQUENCE [LARGE SCALE GENOMIC DNA]</scope>
    <source>
        <strain evidence="1 2">CV919-312</strain>
    </source>
</reference>
<organism evidence="1 2">
    <name type="scientific">Aliiroseovarius crassostreae</name>
    <dbReference type="NCBI Taxonomy" id="154981"/>
    <lineage>
        <taxon>Bacteria</taxon>
        <taxon>Pseudomonadati</taxon>
        <taxon>Pseudomonadota</taxon>
        <taxon>Alphaproteobacteria</taxon>
        <taxon>Rhodobacterales</taxon>
        <taxon>Paracoccaceae</taxon>
        <taxon>Aliiroseovarius</taxon>
    </lineage>
</organism>
<dbReference type="RefSeq" id="WP_055188066.1">
    <property type="nucleotide sequence ID" value="NZ_FPBS01000001.1"/>
</dbReference>
<accession>A0A0P7JRR1</accession>
<dbReference type="InterPro" id="IPR012292">
    <property type="entry name" value="Globin/Proto"/>
</dbReference>
<dbReference type="AlphaFoldDB" id="A0A0P7JRR1"/>
<dbReference type="EMBL" id="LKBA01000004">
    <property type="protein sequence ID" value="KPN64124.1"/>
    <property type="molecule type" value="Genomic_DNA"/>
</dbReference>
<protein>
    <submittedName>
        <fullName evidence="1">Globin family protein</fullName>
    </submittedName>
</protein>
<evidence type="ECO:0000313" key="2">
    <source>
        <dbReference type="Proteomes" id="UP000050471"/>
    </source>
</evidence>
<proteinExistence type="predicted"/>
<dbReference type="CDD" id="cd08916">
    <property type="entry name" value="TrHb3_P"/>
    <property type="match status" value="1"/>
</dbReference>
<name>A0A0P7JRR1_9RHOB</name>
<dbReference type="GO" id="GO:0019825">
    <property type="term" value="F:oxygen binding"/>
    <property type="evidence" value="ECO:0007669"/>
    <property type="project" value="InterPro"/>
</dbReference>
<sequence length="144" mass="16398">MPNPTMPNPMQLFDITGEEIDQVLTRFYARIRTHPELGPIFNGHVGTGDPEWQDHIALISRFWRGAILREPGYDGNPMRAHMQAGNVMAEHFDPWLALFEEVVTEELAPQTARPWIALAHRIGRGLRLGIEDLHRPKSTPPSLF</sequence>
<dbReference type="Proteomes" id="UP000050471">
    <property type="component" value="Unassembled WGS sequence"/>
</dbReference>
<dbReference type="STRING" id="154981.AKJ29_15835"/>
<dbReference type="SUPFAM" id="SSF46458">
    <property type="entry name" value="Globin-like"/>
    <property type="match status" value="1"/>
</dbReference>